<protein>
    <submittedName>
        <fullName evidence="1">Uncharacterized protein</fullName>
    </submittedName>
</protein>
<name>A0ABU1LWM6_9BURK</name>
<organism evidence="1 2">
    <name type="scientific">Paraburkholderia terricola</name>
    <dbReference type="NCBI Taxonomy" id="169427"/>
    <lineage>
        <taxon>Bacteria</taxon>
        <taxon>Pseudomonadati</taxon>
        <taxon>Pseudomonadota</taxon>
        <taxon>Betaproteobacteria</taxon>
        <taxon>Burkholderiales</taxon>
        <taxon>Burkholderiaceae</taxon>
        <taxon>Paraburkholderia</taxon>
    </lineage>
</organism>
<dbReference type="RefSeq" id="WP_143326527.1">
    <property type="nucleotide sequence ID" value="NZ_CAXURG020000002.1"/>
</dbReference>
<keyword evidence="2" id="KW-1185">Reference proteome</keyword>
<dbReference type="EMBL" id="JAVDRP010000009">
    <property type="protein sequence ID" value="MDR6411156.1"/>
    <property type="molecule type" value="Genomic_DNA"/>
</dbReference>
<accession>A0ABU1LWM6</accession>
<gene>
    <name evidence="1" type="ORF">J2804_004584</name>
</gene>
<dbReference type="Proteomes" id="UP001264340">
    <property type="component" value="Unassembled WGS sequence"/>
</dbReference>
<comment type="caution">
    <text evidence="1">The sequence shown here is derived from an EMBL/GenBank/DDBJ whole genome shotgun (WGS) entry which is preliminary data.</text>
</comment>
<evidence type="ECO:0000313" key="1">
    <source>
        <dbReference type="EMBL" id="MDR6411156.1"/>
    </source>
</evidence>
<proteinExistence type="predicted"/>
<evidence type="ECO:0000313" key="2">
    <source>
        <dbReference type="Proteomes" id="UP001264340"/>
    </source>
</evidence>
<dbReference type="GeneID" id="301982811"/>
<sequence length="66" mass="7265">MNNRKIKTSRTFYGKSAISDPLATLRPACAQRAALAVSQKKNDRSAAKSANFLDIFDPNQALKRPT</sequence>
<reference evidence="1 2" key="1">
    <citation type="submission" date="2023-07" db="EMBL/GenBank/DDBJ databases">
        <title>Sorghum-associated microbial communities from plants grown in Nebraska, USA.</title>
        <authorList>
            <person name="Schachtman D."/>
        </authorList>
    </citation>
    <scope>NUCLEOTIDE SEQUENCE [LARGE SCALE GENOMIC DNA]</scope>
    <source>
        <strain evidence="1 2">DS1316</strain>
    </source>
</reference>